<dbReference type="AlphaFoldDB" id="A0AA36EPD4"/>
<proteinExistence type="predicted"/>
<protein>
    <submittedName>
        <fullName evidence="1">Uncharacterized protein</fullName>
    </submittedName>
</protein>
<dbReference type="EMBL" id="OX465085">
    <property type="protein sequence ID" value="CAI9302893.1"/>
    <property type="molecule type" value="Genomic_DNA"/>
</dbReference>
<evidence type="ECO:0000313" key="2">
    <source>
        <dbReference type="Proteomes" id="UP001177003"/>
    </source>
</evidence>
<dbReference type="Proteomes" id="UP001177003">
    <property type="component" value="Chromosome 9"/>
</dbReference>
<name>A0AA36EPD4_LACSI</name>
<evidence type="ECO:0000313" key="1">
    <source>
        <dbReference type="EMBL" id="CAI9302893.1"/>
    </source>
</evidence>
<gene>
    <name evidence="1" type="ORF">LSALG_LOCUS41357</name>
</gene>
<keyword evidence="2" id="KW-1185">Reference proteome</keyword>
<organism evidence="1 2">
    <name type="scientific">Lactuca saligna</name>
    <name type="common">Willowleaf lettuce</name>
    <dbReference type="NCBI Taxonomy" id="75948"/>
    <lineage>
        <taxon>Eukaryota</taxon>
        <taxon>Viridiplantae</taxon>
        <taxon>Streptophyta</taxon>
        <taxon>Embryophyta</taxon>
        <taxon>Tracheophyta</taxon>
        <taxon>Spermatophyta</taxon>
        <taxon>Magnoliopsida</taxon>
        <taxon>eudicotyledons</taxon>
        <taxon>Gunneridae</taxon>
        <taxon>Pentapetalae</taxon>
        <taxon>asterids</taxon>
        <taxon>campanulids</taxon>
        <taxon>Asterales</taxon>
        <taxon>Asteraceae</taxon>
        <taxon>Cichorioideae</taxon>
        <taxon>Cichorieae</taxon>
        <taxon>Lactucinae</taxon>
        <taxon>Lactuca</taxon>
    </lineage>
</organism>
<accession>A0AA36EPD4</accession>
<reference evidence="1" key="1">
    <citation type="submission" date="2023-04" db="EMBL/GenBank/DDBJ databases">
        <authorList>
            <person name="Vijverberg K."/>
            <person name="Xiong W."/>
            <person name="Schranz E."/>
        </authorList>
    </citation>
    <scope>NUCLEOTIDE SEQUENCE</scope>
</reference>
<sequence>MEFMAQVTFPLNVIYPDALYEVKIPQDSSSLAPPLPKKKSKLTANLEELAKEWRLPIEEVREMILEYNTLVQEEREEYCYTKLAQMYASPDGSLNVQRANFQRFNNIISKQKRVSELHYRINGKKFGDVLAQSSKPNSIIIVRWTKPKDESLKVHMVGKKTEY</sequence>